<dbReference type="Proteomes" id="UP001652661">
    <property type="component" value="Chromosome 3R"/>
</dbReference>
<sequence>MQPSILFLLLGWLAVVNSFGLDLRFLNPLRTSDDKNEQALPPVIPNMCKPTEPRTLIRNAREAQLMRNDFVPFPTLAPTNNPGSELSTRRLVPFPTLAPTTTSTTTETSRSPGDRQEAPSNDCDPLPLGIATRLSGQLLKILTILG</sequence>
<reference evidence="4" key="1">
    <citation type="submission" date="2025-08" db="UniProtKB">
        <authorList>
            <consortium name="RefSeq"/>
        </authorList>
    </citation>
    <scope>IDENTIFICATION</scope>
    <source>
        <strain evidence="4">14028-0561.14</strain>
        <tissue evidence="4">Whole fly</tissue>
    </source>
</reference>
<evidence type="ECO:0000313" key="4">
    <source>
        <dbReference type="RefSeq" id="XP_017035044.1"/>
    </source>
</evidence>
<name>A0A6P4JK68_DROKI</name>
<protein>
    <submittedName>
        <fullName evidence="4">Uncharacterized protein</fullName>
    </submittedName>
</protein>
<feature type="region of interest" description="Disordered" evidence="1">
    <location>
        <begin position="73"/>
        <end position="123"/>
    </location>
</feature>
<evidence type="ECO:0000256" key="2">
    <source>
        <dbReference type="SAM" id="SignalP"/>
    </source>
</evidence>
<feature type="compositionally biased region" description="Low complexity" evidence="1">
    <location>
        <begin position="95"/>
        <end position="111"/>
    </location>
</feature>
<dbReference type="OrthoDB" id="7866592at2759"/>
<organism evidence="3 4">
    <name type="scientific">Drosophila kikkawai</name>
    <name type="common">Fruit fly</name>
    <dbReference type="NCBI Taxonomy" id="30033"/>
    <lineage>
        <taxon>Eukaryota</taxon>
        <taxon>Metazoa</taxon>
        <taxon>Ecdysozoa</taxon>
        <taxon>Arthropoda</taxon>
        <taxon>Hexapoda</taxon>
        <taxon>Insecta</taxon>
        <taxon>Pterygota</taxon>
        <taxon>Neoptera</taxon>
        <taxon>Endopterygota</taxon>
        <taxon>Diptera</taxon>
        <taxon>Brachycera</taxon>
        <taxon>Muscomorpha</taxon>
        <taxon>Ephydroidea</taxon>
        <taxon>Drosophilidae</taxon>
        <taxon>Drosophila</taxon>
        <taxon>Sophophora</taxon>
    </lineage>
</organism>
<feature type="compositionally biased region" description="Polar residues" evidence="1">
    <location>
        <begin position="77"/>
        <end position="86"/>
    </location>
</feature>
<feature type="chain" id="PRO_5028279199" evidence="2">
    <location>
        <begin position="19"/>
        <end position="146"/>
    </location>
</feature>
<evidence type="ECO:0000256" key="1">
    <source>
        <dbReference type="SAM" id="MobiDB-lite"/>
    </source>
</evidence>
<dbReference type="GeneID" id="108083678"/>
<keyword evidence="2" id="KW-0732">Signal</keyword>
<feature type="signal peptide" evidence="2">
    <location>
        <begin position="1"/>
        <end position="18"/>
    </location>
</feature>
<dbReference type="AlphaFoldDB" id="A0A6P4JK68"/>
<dbReference type="RefSeq" id="XP_017035044.1">
    <property type="nucleotide sequence ID" value="XM_017179555.2"/>
</dbReference>
<keyword evidence="3" id="KW-1185">Reference proteome</keyword>
<gene>
    <name evidence="4" type="primary">LOC108083678</name>
</gene>
<proteinExistence type="predicted"/>
<accession>A0A6P4JK68</accession>
<evidence type="ECO:0000313" key="3">
    <source>
        <dbReference type="Proteomes" id="UP001652661"/>
    </source>
</evidence>